<feature type="signal peptide" evidence="1">
    <location>
        <begin position="1"/>
        <end position="23"/>
    </location>
</feature>
<reference evidence="2" key="2">
    <citation type="submission" date="2023-04" db="EMBL/GenBank/DDBJ databases">
        <title>Paracnuella aquatica gen. nov., sp. nov., a member of the family Chitinophagaceae isolated from a hot spring.</title>
        <authorList>
            <person name="Wang C."/>
        </authorList>
    </citation>
    <scope>NUCLEOTIDE SEQUENCE</scope>
    <source>
        <strain evidence="2">LB-8</strain>
    </source>
</reference>
<dbReference type="InterPro" id="IPR014710">
    <property type="entry name" value="RmlC-like_jellyroll"/>
</dbReference>
<sequence length="165" mass="17958">MIRITSKILLLSLLVLASMKATTQQSHSDTAMHSGHIMVNETSLKWMTAPPFLPAGAQLAVLEGDPAQNGPFALRLLMPANYRIPPHTHPTIEHVTVVEGNFYMGTGTTMNTATAMELKPGGFAVMPAEFTHYAFTKGRTIVQVHGMGPFAIKYSNPADDPRNKK</sequence>
<dbReference type="RefSeq" id="WP_279298824.1">
    <property type="nucleotide sequence ID" value="NZ_JAOTIF010000020.1"/>
</dbReference>
<dbReference type="CDD" id="cd06989">
    <property type="entry name" value="cupin_DRT102"/>
    <property type="match status" value="1"/>
</dbReference>
<dbReference type="Pfam" id="PF14499">
    <property type="entry name" value="DUF4437"/>
    <property type="match status" value="1"/>
</dbReference>
<dbReference type="Gene3D" id="2.60.120.10">
    <property type="entry name" value="Jelly Rolls"/>
    <property type="match status" value="1"/>
</dbReference>
<dbReference type="SUPFAM" id="SSF51182">
    <property type="entry name" value="RmlC-like cupins"/>
    <property type="match status" value="1"/>
</dbReference>
<dbReference type="AlphaFoldDB" id="A0A9X2XY81"/>
<evidence type="ECO:0000256" key="1">
    <source>
        <dbReference type="SAM" id="SignalP"/>
    </source>
</evidence>
<keyword evidence="1" id="KW-0732">Signal</keyword>
<protein>
    <submittedName>
        <fullName evidence="2">Cupin domain-containing protein</fullName>
    </submittedName>
</protein>
<organism evidence="2 3">
    <name type="scientific">Paraflavisolibacter caeni</name>
    <dbReference type="NCBI Taxonomy" id="2982496"/>
    <lineage>
        <taxon>Bacteria</taxon>
        <taxon>Pseudomonadati</taxon>
        <taxon>Bacteroidota</taxon>
        <taxon>Chitinophagia</taxon>
        <taxon>Chitinophagales</taxon>
        <taxon>Chitinophagaceae</taxon>
        <taxon>Paraflavisolibacter</taxon>
    </lineage>
</organism>
<dbReference type="InterPro" id="IPR011051">
    <property type="entry name" value="RmlC_Cupin_sf"/>
</dbReference>
<dbReference type="EMBL" id="JAOTIF010000020">
    <property type="protein sequence ID" value="MCU7551385.1"/>
    <property type="molecule type" value="Genomic_DNA"/>
</dbReference>
<dbReference type="InterPro" id="IPR028013">
    <property type="entry name" value="DUF4437"/>
</dbReference>
<keyword evidence="3" id="KW-1185">Reference proteome</keyword>
<name>A0A9X2XY81_9BACT</name>
<evidence type="ECO:0000313" key="3">
    <source>
        <dbReference type="Proteomes" id="UP001155483"/>
    </source>
</evidence>
<dbReference type="Proteomes" id="UP001155483">
    <property type="component" value="Unassembled WGS sequence"/>
</dbReference>
<accession>A0A9X2XY81</accession>
<feature type="chain" id="PRO_5040888386" evidence="1">
    <location>
        <begin position="24"/>
        <end position="165"/>
    </location>
</feature>
<gene>
    <name evidence="2" type="ORF">OCK74_19845</name>
</gene>
<proteinExistence type="predicted"/>
<evidence type="ECO:0000313" key="2">
    <source>
        <dbReference type="EMBL" id="MCU7551385.1"/>
    </source>
</evidence>
<reference evidence="2" key="1">
    <citation type="submission" date="2022-09" db="EMBL/GenBank/DDBJ databases">
        <authorList>
            <person name="Yuan C."/>
            <person name="Ke Z."/>
        </authorList>
    </citation>
    <scope>NUCLEOTIDE SEQUENCE</scope>
    <source>
        <strain evidence="2">LB-8</strain>
    </source>
</reference>
<comment type="caution">
    <text evidence="2">The sequence shown here is derived from an EMBL/GenBank/DDBJ whole genome shotgun (WGS) entry which is preliminary data.</text>
</comment>